<gene>
    <name evidence="1" type="ORF">IE877_16645</name>
</gene>
<accession>A0ABR9D2Y7</accession>
<sequence length="130" mass="14683">MPNIKALEKFHFIALGKAGKYTAVMVPLPDKDVNPCLAFIDCVNFTFKSLDSIERQTPPELPAKTIQLGKRLYTVKQTVEAYPAIREGGLRYLIFYAEDHKPKGFARSIRRIGREVLIDADSFEACIAQH</sequence>
<dbReference type="EMBL" id="JACXSS010000001">
    <property type="protein sequence ID" value="MBD9357484.1"/>
    <property type="molecule type" value="Genomic_DNA"/>
</dbReference>
<evidence type="ECO:0000313" key="1">
    <source>
        <dbReference type="EMBL" id="MBD9357484.1"/>
    </source>
</evidence>
<name>A0ABR9D2Y7_9GAMM</name>
<comment type="caution">
    <text evidence="1">The sequence shown here is derived from an EMBL/GenBank/DDBJ whole genome shotgun (WGS) entry which is preliminary data.</text>
</comment>
<evidence type="ECO:0000313" key="2">
    <source>
        <dbReference type="Proteomes" id="UP000652176"/>
    </source>
</evidence>
<dbReference type="RefSeq" id="WP_192375759.1">
    <property type="nucleotide sequence ID" value="NZ_CAJHIV010000001.1"/>
</dbReference>
<dbReference type="Proteomes" id="UP000652176">
    <property type="component" value="Unassembled WGS sequence"/>
</dbReference>
<keyword evidence="2" id="KW-1185">Reference proteome</keyword>
<organism evidence="1 2">
    <name type="scientific">Methylomonas albis</name>
    <dbReference type="NCBI Taxonomy" id="1854563"/>
    <lineage>
        <taxon>Bacteria</taxon>
        <taxon>Pseudomonadati</taxon>
        <taxon>Pseudomonadota</taxon>
        <taxon>Gammaproteobacteria</taxon>
        <taxon>Methylococcales</taxon>
        <taxon>Methylococcaceae</taxon>
        <taxon>Methylomonas</taxon>
    </lineage>
</organism>
<proteinExistence type="predicted"/>
<reference evidence="1 2" key="1">
    <citation type="submission" date="2020-09" db="EMBL/GenBank/DDBJ databases">
        <title>Methylomonas albis sp. nov. and Methylomonas fluvii sp. nov.: Two cold-adapted methanotrophs from the River Elbe and an amended description of Methylovulum psychrotolerans strain Eb1.</title>
        <authorList>
            <person name="Bussmann I.K."/>
            <person name="Klings K.-W."/>
            <person name="Warnstedt J."/>
            <person name="Hoppert M."/>
            <person name="Saborowski A."/>
            <person name="Horn F."/>
            <person name="Liebner S."/>
        </authorList>
    </citation>
    <scope>NUCLEOTIDE SEQUENCE [LARGE SCALE GENOMIC DNA]</scope>
    <source>
        <strain evidence="1 2">EbA</strain>
    </source>
</reference>
<protein>
    <submittedName>
        <fullName evidence="1">Uncharacterized protein</fullName>
    </submittedName>
</protein>